<dbReference type="PROSITE" id="PS51371">
    <property type="entry name" value="CBS"/>
    <property type="match status" value="1"/>
</dbReference>
<dbReference type="InterPro" id="IPR014743">
    <property type="entry name" value="Cl-channel_core"/>
</dbReference>
<dbReference type="KEGG" id="cai:Caci_6434"/>
<feature type="transmembrane region" description="Helical" evidence="11">
    <location>
        <begin position="335"/>
        <end position="357"/>
    </location>
</feature>
<evidence type="ECO:0000256" key="6">
    <source>
        <dbReference type="ARBA" id="ARBA00023136"/>
    </source>
</evidence>
<feature type="transmembrane region" description="Helical" evidence="11">
    <location>
        <begin position="304"/>
        <end position="323"/>
    </location>
</feature>
<dbReference type="PANTHER" id="PTHR43427">
    <property type="entry name" value="CHLORIDE CHANNEL PROTEIN CLC-E"/>
    <property type="match status" value="1"/>
</dbReference>
<keyword evidence="14" id="KW-1185">Reference proteome</keyword>
<dbReference type="InParanoid" id="C7PWK6"/>
<dbReference type="STRING" id="479433.Caci_6434"/>
<reference evidence="13 14" key="1">
    <citation type="journal article" date="2009" name="Stand. Genomic Sci.">
        <title>Complete genome sequence of Catenulispora acidiphila type strain (ID 139908).</title>
        <authorList>
            <person name="Copeland A."/>
            <person name="Lapidus A."/>
            <person name="Glavina Del Rio T."/>
            <person name="Nolan M."/>
            <person name="Lucas S."/>
            <person name="Chen F."/>
            <person name="Tice H."/>
            <person name="Cheng J.F."/>
            <person name="Bruce D."/>
            <person name="Goodwin L."/>
            <person name="Pitluck S."/>
            <person name="Mikhailova N."/>
            <person name="Pati A."/>
            <person name="Ivanova N."/>
            <person name="Mavromatis K."/>
            <person name="Chen A."/>
            <person name="Palaniappan K."/>
            <person name="Chain P."/>
            <person name="Land M."/>
            <person name="Hauser L."/>
            <person name="Chang Y.J."/>
            <person name="Jeffries C.D."/>
            <person name="Chertkov O."/>
            <person name="Brettin T."/>
            <person name="Detter J.C."/>
            <person name="Han C."/>
            <person name="Ali Z."/>
            <person name="Tindall B.J."/>
            <person name="Goker M."/>
            <person name="Bristow J."/>
            <person name="Eisen J.A."/>
            <person name="Markowitz V."/>
            <person name="Hugenholtz P."/>
            <person name="Kyrpides N.C."/>
            <person name="Klenk H.P."/>
        </authorList>
    </citation>
    <scope>NUCLEOTIDE SEQUENCE [LARGE SCALE GENOMIC DNA]</scope>
    <source>
        <strain evidence="14">DSM 44928 / JCM 14897 / NBRC 102108 / NRRL B-24433 / ID139908</strain>
    </source>
</reference>
<keyword evidence="4 11" id="KW-1133">Transmembrane helix</keyword>
<dbReference type="FunFam" id="1.10.3080.10:FF:000018">
    <property type="entry name" value="Chloride transporter, ClC family"/>
    <property type="match status" value="1"/>
</dbReference>
<feature type="transmembrane region" description="Helical" evidence="11">
    <location>
        <begin position="393"/>
        <end position="420"/>
    </location>
</feature>
<keyword evidence="9" id="KW-0407">Ion channel</keyword>
<dbReference type="PRINTS" id="PR00762">
    <property type="entry name" value="CLCHANNEL"/>
</dbReference>
<evidence type="ECO:0000313" key="13">
    <source>
        <dbReference type="EMBL" id="ACU75286.1"/>
    </source>
</evidence>
<dbReference type="SUPFAM" id="SSF81340">
    <property type="entry name" value="Clc chloride channel"/>
    <property type="match status" value="1"/>
</dbReference>
<evidence type="ECO:0000256" key="1">
    <source>
        <dbReference type="ARBA" id="ARBA00004141"/>
    </source>
</evidence>
<dbReference type="GO" id="GO:0034707">
    <property type="term" value="C:chloride channel complex"/>
    <property type="evidence" value="ECO:0007669"/>
    <property type="project" value="UniProtKB-KW"/>
</dbReference>
<dbReference type="Gene3D" id="3.10.580.10">
    <property type="entry name" value="CBS-domain"/>
    <property type="match status" value="1"/>
</dbReference>
<dbReference type="HOGENOM" id="CLU_015263_5_1_11"/>
<dbReference type="RefSeq" id="WP_015795015.1">
    <property type="nucleotide sequence ID" value="NC_013131.1"/>
</dbReference>
<evidence type="ECO:0000256" key="8">
    <source>
        <dbReference type="ARBA" id="ARBA00023214"/>
    </source>
</evidence>
<dbReference type="Gene3D" id="1.10.3080.10">
    <property type="entry name" value="Clc chloride channel"/>
    <property type="match status" value="1"/>
</dbReference>
<evidence type="ECO:0000256" key="10">
    <source>
        <dbReference type="PROSITE-ProRule" id="PRU00703"/>
    </source>
</evidence>
<feature type="transmembrane region" description="Helical" evidence="11">
    <location>
        <begin position="41"/>
        <end position="63"/>
    </location>
</feature>
<keyword evidence="5" id="KW-0406">Ion transport</keyword>
<dbReference type="EMBL" id="CP001700">
    <property type="protein sequence ID" value="ACU75286.1"/>
    <property type="molecule type" value="Genomic_DNA"/>
</dbReference>
<keyword evidence="6 11" id="KW-0472">Membrane</keyword>
<dbReference type="CDD" id="cd02205">
    <property type="entry name" value="CBS_pair_SF"/>
    <property type="match status" value="1"/>
</dbReference>
<dbReference type="InterPro" id="IPR046342">
    <property type="entry name" value="CBS_dom_sf"/>
</dbReference>
<accession>C7PWK6</accession>
<evidence type="ECO:0000256" key="5">
    <source>
        <dbReference type="ARBA" id="ARBA00023065"/>
    </source>
</evidence>
<dbReference type="SUPFAM" id="SSF54631">
    <property type="entry name" value="CBS-domain pair"/>
    <property type="match status" value="1"/>
</dbReference>
<dbReference type="AlphaFoldDB" id="C7PWK6"/>
<evidence type="ECO:0000256" key="4">
    <source>
        <dbReference type="ARBA" id="ARBA00022989"/>
    </source>
</evidence>
<keyword evidence="8" id="KW-0868">Chloride</keyword>
<dbReference type="GO" id="GO:0005254">
    <property type="term" value="F:chloride channel activity"/>
    <property type="evidence" value="ECO:0007669"/>
    <property type="project" value="UniProtKB-KW"/>
</dbReference>
<feature type="transmembrane region" description="Helical" evidence="11">
    <location>
        <begin position="363"/>
        <end position="381"/>
    </location>
</feature>
<dbReference type="PANTHER" id="PTHR43427:SF6">
    <property type="entry name" value="CHLORIDE CHANNEL PROTEIN CLC-E"/>
    <property type="match status" value="1"/>
</dbReference>
<feature type="transmembrane region" description="Helical" evidence="11">
    <location>
        <begin position="188"/>
        <end position="213"/>
    </location>
</feature>
<feature type="transmembrane region" description="Helical" evidence="11">
    <location>
        <begin position="262"/>
        <end position="284"/>
    </location>
</feature>
<dbReference type="eggNOG" id="COG0038">
    <property type="taxonomic scope" value="Bacteria"/>
</dbReference>
<keyword evidence="7" id="KW-0869">Chloride channel</keyword>
<dbReference type="Pfam" id="PF00654">
    <property type="entry name" value="Voltage_CLC"/>
    <property type="match status" value="1"/>
</dbReference>
<dbReference type="Pfam" id="PF00571">
    <property type="entry name" value="CBS"/>
    <property type="match status" value="1"/>
</dbReference>
<dbReference type="InterPro" id="IPR050368">
    <property type="entry name" value="ClC-type_chloride_channel"/>
</dbReference>
<evidence type="ECO:0000259" key="12">
    <source>
        <dbReference type="PROSITE" id="PS51371"/>
    </source>
</evidence>
<sequence length="600" mass="60500">MQIMSSLSGAARRTSSPVLPVPTRGVLRRLVDALASGRSGLVVLALAIGAGAGGGAIVFRWLITSFTHLFSGHADYSDAGHAANPHLSALGIWFVLLTPVVAGLIYGPLVYKFAPEARGHGVPEVMYAVARNSGRIAPQVAVVKSLASALCIGSGGSVGREGPIVQIGSALGSTLGRVVGAGEDRMRLLVACGAAGGIAATFNAPLAGVFFAMELILTSFAAEGFGMIVLSSVTASVIGRAAFGNAPFLTLPPFHAAHVSQLALFAVLGIGAGIVGVAFSKILYAIEDACDWAWRWPEWARPAVGGLLLGVVLLVLPQMYGVGYPVLENAVAGKYAIGFLLVLLIGKVVATSLTIGIGGSGGVFAPSLFMGAMAGSAFGLAAQDLFGTGAGPVGSYALVGMGAVFAGAARAPITAVVILFELTGEYSIILPLMAAIVLATLTSKAITGDTIYTLKLRRRGVDLSAPAPASPFAGITVAEVMEPVPAALTATTSLSQAADALAVSRHGALPVTDADGSFLGVATARAVAEVLSEGGHDTEPVGEVLFVPKPVHADNDLAGALAELVGATPSGLPVLDETGTCLSGWITHQAVLAAVHRGPA</sequence>
<comment type="subcellular location">
    <subcellularLocation>
        <location evidence="1">Membrane</location>
        <topology evidence="1">Multi-pass membrane protein</topology>
    </subcellularLocation>
</comment>
<dbReference type="FunCoup" id="C7PWK6">
    <property type="interactions" value="250"/>
</dbReference>
<dbReference type="InterPro" id="IPR000644">
    <property type="entry name" value="CBS_dom"/>
</dbReference>
<protein>
    <submittedName>
        <fullName evidence="13">Chloride channel core</fullName>
    </submittedName>
</protein>
<evidence type="ECO:0000256" key="2">
    <source>
        <dbReference type="ARBA" id="ARBA00022448"/>
    </source>
</evidence>
<feature type="transmembrane region" description="Helical" evidence="11">
    <location>
        <begin position="90"/>
        <end position="111"/>
    </location>
</feature>
<dbReference type="CDD" id="cd00400">
    <property type="entry name" value="Voltage_gated_ClC"/>
    <property type="match status" value="1"/>
</dbReference>
<keyword evidence="3 11" id="KW-0812">Transmembrane</keyword>
<proteinExistence type="predicted"/>
<dbReference type="eggNOG" id="COG0517">
    <property type="taxonomic scope" value="Bacteria"/>
</dbReference>
<organism evidence="13 14">
    <name type="scientific">Catenulispora acidiphila (strain DSM 44928 / JCM 14897 / NBRC 102108 / NRRL B-24433 / ID139908)</name>
    <dbReference type="NCBI Taxonomy" id="479433"/>
    <lineage>
        <taxon>Bacteria</taxon>
        <taxon>Bacillati</taxon>
        <taxon>Actinomycetota</taxon>
        <taxon>Actinomycetes</taxon>
        <taxon>Catenulisporales</taxon>
        <taxon>Catenulisporaceae</taxon>
        <taxon>Catenulispora</taxon>
    </lineage>
</organism>
<evidence type="ECO:0000256" key="3">
    <source>
        <dbReference type="ARBA" id="ARBA00022692"/>
    </source>
</evidence>
<dbReference type="InterPro" id="IPR001807">
    <property type="entry name" value="ClC"/>
</dbReference>
<dbReference type="Proteomes" id="UP000000851">
    <property type="component" value="Chromosome"/>
</dbReference>
<evidence type="ECO:0000256" key="11">
    <source>
        <dbReference type="SAM" id="Phobius"/>
    </source>
</evidence>
<feature type="transmembrane region" description="Helical" evidence="11">
    <location>
        <begin position="426"/>
        <end position="447"/>
    </location>
</feature>
<evidence type="ECO:0000256" key="9">
    <source>
        <dbReference type="ARBA" id="ARBA00023303"/>
    </source>
</evidence>
<name>C7PWK6_CATAD</name>
<evidence type="ECO:0000313" key="14">
    <source>
        <dbReference type="Proteomes" id="UP000000851"/>
    </source>
</evidence>
<keyword evidence="2" id="KW-0813">Transport</keyword>
<evidence type="ECO:0000256" key="7">
    <source>
        <dbReference type="ARBA" id="ARBA00023173"/>
    </source>
</evidence>
<feature type="domain" description="CBS" evidence="12">
    <location>
        <begin position="481"/>
        <end position="538"/>
    </location>
</feature>
<gene>
    <name evidence="13" type="ordered locus">Caci_6434</name>
</gene>
<keyword evidence="10" id="KW-0129">CBS domain</keyword>